<keyword evidence="4" id="KW-0812">Transmembrane</keyword>
<keyword evidence="6" id="KW-0472">Membrane</keyword>
<dbReference type="PROSITE" id="PS50111">
    <property type="entry name" value="CHEMOTAXIS_TRANSDUC_2"/>
    <property type="match status" value="1"/>
</dbReference>
<evidence type="ECO:0000256" key="1">
    <source>
        <dbReference type="ARBA" id="ARBA00004651"/>
    </source>
</evidence>
<comment type="subcellular location">
    <subcellularLocation>
        <location evidence="1">Cell membrane</location>
        <topology evidence="1">Multi-pass membrane protein</topology>
    </subcellularLocation>
</comment>
<dbReference type="OrthoDB" id="2489132at2"/>
<dbReference type="GO" id="GO:0007165">
    <property type="term" value="P:signal transduction"/>
    <property type="evidence" value="ECO:0007669"/>
    <property type="project" value="UniProtKB-KW"/>
</dbReference>
<dbReference type="AlphaFoldDB" id="L1LWT6"/>
<dbReference type="eggNOG" id="COG0840">
    <property type="taxonomic scope" value="Bacteria"/>
</dbReference>
<evidence type="ECO:0000256" key="5">
    <source>
        <dbReference type="ARBA" id="ARBA00022989"/>
    </source>
</evidence>
<dbReference type="InterPro" id="IPR032255">
    <property type="entry name" value="HBM"/>
</dbReference>
<protein>
    <submittedName>
        <fullName evidence="9">Methyl-accepting chemotaxis protein</fullName>
    </submittedName>
</protein>
<evidence type="ECO:0000256" key="6">
    <source>
        <dbReference type="ARBA" id="ARBA00023136"/>
    </source>
</evidence>
<dbReference type="SMART" id="SM01358">
    <property type="entry name" value="HBM"/>
    <property type="match status" value="1"/>
</dbReference>
<accession>L1LWT6</accession>
<dbReference type="Pfam" id="PF00672">
    <property type="entry name" value="HAMP"/>
    <property type="match status" value="1"/>
</dbReference>
<dbReference type="CDD" id="cd06225">
    <property type="entry name" value="HAMP"/>
    <property type="match status" value="1"/>
</dbReference>
<evidence type="ECO:0000313" key="9">
    <source>
        <dbReference type="EMBL" id="NNJ16698.1"/>
    </source>
</evidence>
<dbReference type="SMART" id="SM00283">
    <property type="entry name" value="MA"/>
    <property type="match status" value="1"/>
</dbReference>
<reference evidence="9 10" key="1">
    <citation type="journal article" date="2013" name="Genome Announc.">
        <title>Genome Sequence of Naphthalene-Degrading Soil Bacterium Pseudomonas putida CSV86.</title>
        <authorList>
            <person name="Phale P.S."/>
            <person name="Paliwal V."/>
            <person name="Raju S.C."/>
            <person name="Modak A."/>
            <person name="Purohit H.J."/>
        </authorList>
    </citation>
    <scope>NUCLEOTIDE SEQUENCE [LARGE SCALE GENOMIC DNA]</scope>
    <source>
        <strain evidence="9 10">CSV86</strain>
    </source>
</reference>
<keyword evidence="3" id="KW-0488">Methylation</keyword>
<dbReference type="InterPro" id="IPR003660">
    <property type="entry name" value="HAMP_dom"/>
</dbReference>
<evidence type="ECO:0000256" key="2">
    <source>
        <dbReference type="ARBA" id="ARBA00022475"/>
    </source>
</evidence>
<dbReference type="FunFam" id="1.10.287.950:FF:000001">
    <property type="entry name" value="Methyl-accepting chemotaxis sensory transducer"/>
    <property type="match status" value="1"/>
</dbReference>
<dbReference type="Proteomes" id="UP000010448">
    <property type="component" value="Unassembled WGS sequence"/>
</dbReference>
<dbReference type="Pfam" id="PF00015">
    <property type="entry name" value="MCPsignal"/>
    <property type="match status" value="1"/>
</dbReference>
<dbReference type="Gene3D" id="1.10.287.950">
    <property type="entry name" value="Methyl-accepting chemotaxis protein"/>
    <property type="match status" value="1"/>
</dbReference>
<name>L1LWT6_9PSED</name>
<dbReference type="SUPFAM" id="SSF58104">
    <property type="entry name" value="Methyl-accepting chemotaxis protein (MCP) signaling domain"/>
    <property type="match status" value="1"/>
</dbReference>
<evidence type="ECO:0000256" key="4">
    <source>
        <dbReference type="ARBA" id="ARBA00022692"/>
    </source>
</evidence>
<evidence type="ECO:0000256" key="7">
    <source>
        <dbReference type="ARBA" id="ARBA00023224"/>
    </source>
</evidence>
<keyword evidence="2" id="KW-1003">Cell membrane</keyword>
<evidence type="ECO:0000256" key="3">
    <source>
        <dbReference type="ARBA" id="ARBA00022481"/>
    </source>
</evidence>
<keyword evidence="7" id="KW-0807">Transducer</keyword>
<sequence>MPLSVSSVFETIPSAGAFARLSVGGKLSLGFALVLVCTLGMGLAAWYALQVSQANSERLRELERLQNHLAEARQAEKAFALLVTDESAGHVTMALQKLRDESVDGDFARLGMEYLQGFQAYAGARLQAQDARLRMQELAQGAGQRFAGVFLDQLDDINAGLEQDQSPGTAAMQLLEDAAALRERLANLRDSELYFTLDPQQRYRDDWINRVNELGSALSSLAARLEGERRQALDEAAAALEEYRQAFLRYSDSGEQAQGQQAAMSNAAQQVIAALDGERERAVQAWEVRRRHLDLQLALMLGLALLSSITACVLIRRSIAVPVRQMLALAQRVAAGDLHGRLPRLGRSDELGQLNEAIGVMLQALRDLVGRIGGDADQLDVAAGTLAGMVERTGQGVRAQRRQTGEVMQAMQLMTQATVQVNQRVDASQASLGQASSLIHEGDRLVREASQSLQRLSGEMAAGTAAMQLLQSQSEAITGVLDVISAVAEQTNLLALNAAIEAARAGEHGRGFAVVADEVRGLASRTRASTGEIDGMIQRLGEVTRTAAASLDDSQRLTGEGVELTARASAVLAAITASIVEVESAAGHIAEAARTQQDLAWRVDDAAGEVERVVEQNAAECARLEEASEGLQRLSAGLGEALGVFRLERR</sequence>
<dbReference type="PANTHER" id="PTHR32089:SF119">
    <property type="entry name" value="METHYL-ACCEPTING CHEMOTAXIS PROTEIN CTPL"/>
    <property type="match status" value="1"/>
</dbReference>
<comment type="caution">
    <text evidence="9">The sequence shown here is derived from an EMBL/GenBank/DDBJ whole genome shotgun (WGS) entry which is preliminary data.</text>
</comment>
<dbReference type="GO" id="GO:0006935">
    <property type="term" value="P:chemotaxis"/>
    <property type="evidence" value="ECO:0007669"/>
    <property type="project" value="UniProtKB-ARBA"/>
</dbReference>
<gene>
    <name evidence="9" type="ORF">CSV86_016510</name>
</gene>
<dbReference type="EMBL" id="AMWJ02000002">
    <property type="protein sequence ID" value="NNJ16698.1"/>
    <property type="molecule type" value="Genomic_DNA"/>
</dbReference>
<keyword evidence="5" id="KW-1133">Transmembrane helix</keyword>
<organism evidence="9 10">
    <name type="scientific">Pseudomonas bharatica CSV86</name>
    <dbReference type="NCBI Taxonomy" id="1005395"/>
    <lineage>
        <taxon>Bacteria</taxon>
        <taxon>Pseudomonadati</taxon>
        <taxon>Pseudomonadota</taxon>
        <taxon>Gammaproteobacteria</taxon>
        <taxon>Pseudomonadales</taxon>
        <taxon>Pseudomonadaceae</taxon>
        <taxon>Pseudomonas</taxon>
        <taxon>Pseudomonas bharatica</taxon>
    </lineage>
</organism>
<dbReference type="GO" id="GO:0005886">
    <property type="term" value="C:plasma membrane"/>
    <property type="evidence" value="ECO:0007669"/>
    <property type="project" value="UniProtKB-SubCell"/>
</dbReference>
<proteinExistence type="inferred from homology"/>
<comment type="similarity">
    <text evidence="8">Belongs to the methyl-accepting chemotaxis (MCP) protein family.</text>
</comment>
<dbReference type="PROSITE" id="PS50885">
    <property type="entry name" value="HAMP"/>
    <property type="match status" value="1"/>
</dbReference>
<dbReference type="Gene3D" id="1.20.1440.210">
    <property type="match status" value="1"/>
</dbReference>
<evidence type="ECO:0000313" key="10">
    <source>
        <dbReference type="Proteomes" id="UP000010448"/>
    </source>
</evidence>
<evidence type="ECO:0000256" key="8">
    <source>
        <dbReference type="ARBA" id="ARBA00029447"/>
    </source>
</evidence>
<dbReference type="InterPro" id="IPR004089">
    <property type="entry name" value="MCPsignal_dom"/>
</dbReference>
<dbReference type="PANTHER" id="PTHR32089">
    <property type="entry name" value="METHYL-ACCEPTING CHEMOTAXIS PROTEIN MCPB"/>
    <property type="match status" value="1"/>
</dbReference>
<keyword evidence="10" id="KW-1185">Reference proteome</keyword>
<dbReference type="SMART" id="SM00304">
    <property type="entry name" value="HAMP"/>
    <property type="match status" value="1"/>
</dbReference>